<dbReference type="EMBL" id="JAAPAO010000350">
    <property type="protein sequence ID" value="KAF4662299.1"/>
    <property type="molecule type" value="Genomic_DNA"/>
</dbReference>
<organism evidence="2 3">
    <name type="scientific">Perkinsus chesapeaki</name>
    <name type="common">Clam parasite</name>
    <name type="synonym">Perkinsus andrewsi</name>
    <dbReference type="NCBI Taxonomy" id="330153"/>
    <lineage>
        <taxon>Eukaryota</taxon>
        <taxon>Sar</taxon>
        <taxon>Alveolata</taxon>
        <taxon>Perkinsozoa</taxon>
        <taxon>Perkinsea</taxon>
        <taxon>Perkinsida</taxon>
        <taxon>Perkinsidae</taxon>
        <taxon>Perkinsus</taxon>
    </lineage>
</organism>
<keyword evidence="3" id="KW-1185">Reference proteome</keyword>
<feature type="compositionally biased region" description="Basic and acidic residues" evidence="1">
    <location>
        <begin position="167"/>
        <end position="180"/>
    </location>
</feature>
<feature type="compositionally biased region" description="Polar residues" evidence="1">
    <location>
        <begin position="305"/>
        <end position="317"/>
    </location>
</feature>
<feature type="region of interest" description="Disordered" evidence="1">
    <location>
        <begin position="100"/>
        <end position="257"/>
    </location>
</feature>
<evidence type="ECO:0000256" key="1">
    <source>
        <dbReference type="SAM" id="MobiDB-lite"/>
    </source>
</evidence>
<feature type="compositionally biased region" description="Polar residues" evidence="1">
    <location>
        <begin position="326"/>
        <end position="341"/>
    </location>
</feature>
<dbReference type="OrthoDB" id="442425at2759"/>
<protein>
    <submittedName>
        <fullName evidence="2">Uncharacterized protein</fullName>
    </submittedName>
</protein>
<reference evidence="2 3" key="1">
    <citation type="submission" date="2020-04" db="EMBL/GenBank/DDBJ databases">
        <title>Perkinsus chesapeaki whole genome sequence.</title>
        <authorList>
            <person name="Bogema D.R."/>
        </authorList>
    </citation>
    <scope>NUCLEOTIDE SEQUENCE [LARGE SCALE GENOMIC DNA]</scope>
    <source>
        <strain evidence="2">ATCC PRA-425</strain>
    </source>
</reference>
<feature type="region of interest" description="Disordered" evidence="1">
    <location>
        <begin position="367"/>
        <end position="400"/>
    </location>
</feature>
<evidence type="ECO:0000313" key="3">
    <source>
        <dbReference type="Proteomes" id="UP000591131"/>
    </source>
</evidence>
<feature type="compositionally biased region" description="Basic and acidic residues" evidence="1">
    <location>
        <begin position="214"/>
        <end position="257"/>
    </location>
</feature>
<accession>A0A7J6LSN8</accession>
<proteinExistence type="predicted"/>
<dbReference type="AlphaFoldDB" id="A0A7J6LSN8"/>
<feature type="compositionally biased region" description="Basic and acidic residues" evidence="1">
    <location>
        <begin position="375"/>
        <end position="389"/>
    </location>
</feature>
<feature type="compositionally biased region" description="Basic residues" evidence="1">
    <location>
        <begin position="181"/>
        <end position="190"/>
    </location>
</feature>
<dbReference type="Proteomes" id="UP000591131">
    <property type="component" value="Unassembled WGS sequence"/>
</dbReference>
<feature type="region of interest" description="Disordered" evidence="1">
    <location>
        <begin position="275"/>
        <end position="346"/>
    </location>
</feature>
<sequence length="428" mass="46085">MSGEAAEVMIDKIKATVVDVVGHLLRLLNTLMRLLAEAVKVSAPVVRRLLFLSYKMFSSIMSKLKNAVSSKDQQVEGNKEGGEHAEVCKLSHFVSCMLRPQAKDSSPAEGSKTAADPVLAETPVKGETDKAGAVETPAKEVSDRRGKRHSSTPLTAPKGDSEPPTSPKKDASGEKAEGEGKKKKGGKKKKAAEEGKEENAAAPKAKAAPKKKAGKTEGKTDAELDKENETLAKDVEKATQKYRDQQAEIAKARRDKKDVISVAANLYQIAMGIEPKPRQARTDSFSIPQALMGDQTKRGAETARTAGSASRFSRQGSGAQGKPSFFPNSSGSQFARQNSNRIAGGGEKEADLNKLIKEAKAHQALLRKQSQAKLEGVDGGKPNPEEVRSRLRTGNTKSELEKAIKDAKELDMSYEAKLAEKKLNELKD</sequence>
<feature type="compositionally biased region" description="Basic and acidic residues" evidence="1">
    <location>
        <begin position="124"/>
        <end position="144"/>
    </location>
</feature>
<evidence type="ECO:0000313" key="2">
    <source>
        <dbReference type="EMBL" id="KAF4662299.1"/>
    </source>
</evidence>
<gene>
    <name evidence="2" type="ORF">FOL47_006321</name>
</gene>
<name>A0A7J6LSN8_PERCH</name>
<comment type="caution">
    <text evidence="2">The sequence shown here is derived from an EMBL/GenBank/DDBJ whole genome shotgun (WGS) entry which is preliminary data.</text>
</comment>